<reference evidence="2" key="2">
    <citation type="submission" date="2014-02" db="EMBL/GenBank/DDBJ databases">
        <title>Complete DNA sequence of /Kuraishia capsulata/ illustrates novel genomic features among budding yeasts (/Saccharomycotina/).</title>
        <authorList>
            <person name="Morales L."/>
            <person name="Noel B."/>
            <person name="Porcel B."/>
            <person name="Marcet-Houben M."/>
            <person name="Hullo M-F."/>
            <person name="Sacerdot C."/>
            <person name="Tekaia F."/>
            <person name="Leh-Louis V."/>
            <person name="Despons L."/>
            <person name="Khanna V."/>
            <person name="Aury J-M."/>
            <person name="Barbe V."/>
            <person name="Couloux A."/>
            <person name="Labadie K."/>
            <person name="Pelletier E."/>
            <person name="Souciet J-L."/>
            <person name="Boekhout T."/>
            <person name="Gabaldon T."/>
            <person name="Wincker P."/>
            <person name="Dujon B."/>
        </authorList>
    </citation>
    <scope>NUCLEOTIDE SEQUENCE</scope>
    <source>
        <strain evidence="2">CBS 1993</strain>
    </source>
</reference>
<proteinExistence type="predicted"/>
<dbReference type="PANTHER" id="PTHR28096:SF1">
    <property type="entry name" value="PROTEIN FAF1"/>
    <property type="match status" value="1"/>
</dbReference>
<feature type="compositionally biased region" description="Basic residues" evidence="1">
    <location>
        <begin position="230"/>
        <end position="239"/>
    </location>
</feature>
<sequence>MTGPVVVKFVDKYSEKPAEQSSLEKKLLKSGKALKLNEVRKEPPKPKGRNRAEPEDEENLKNDLALQRLLSESHILSSVPKSHHSGAELTLKTLDSDGPIGNARIRTLDERMKEISAKNGTLKARNLEKMPMAMRKGMIKARTLKTEKYEKEAKEAGIVLSRTRKGELRSLDNGRGVTSASDRLGLNKSRVTKMRDRGLKINTIGRSTRNGLVISKAEIERLSSKPKDGKKGKKGGRRR</sequence>
<dbReference type="AlphaFoldDB" id="W6MGA6"/>
<accession>W6MGA6</accession>
<keyword evidence="3" id="KW-1185">Reference proteome</keyword>
<reference evidence="2" key="1">
    <citation type="submission" date="2013-12" db="EMBL/GenBank/DDBJ databases">
        <authorList>
            <person name="Genoscope - CEA"/>
        </authorList>
    </citation>
    <scope>NUCLEOTIDE SEQUENCE</scope>
    <source>
        <strain evidence="2">CBS 1993</strain>
    </source>
</reference>
<dbReference type="RefSeq" id="XP_022457089.1">
    <property type="nucleotide sequence ID" value="XM_022605641.1"/>
</dbReference>
<evidence type="ECO:0000313" key="2">
    <source>
        <dbReference type="EMBL" id="CDK25074.1"/>
    </source>
</evidence>
<feature type="region of interest" description="Disordered" evidence="1">
    <location>
        <begin position="18"/>
        <end position="60"/>
    </location>
</feature>
<evidence type="ECO:0000313" key="3">
    <source>
        <dbReference type="Proteomes" id="UP000019384"/>
    </source>
</evidence>
<gene>
    <name evidence="2" type="ORF">KUCA_T00001041001</name>
</gene>
<name>W6MGA6_9ASCO</name>
<dbReference type="InterPro" id="IPR053030">
    <property type="entry name" value="Ribosomal_biogenesis_FAF1-like"/>
</dbReference>
<dbReference type="GO" id="GO:0005730">
    <property type="term" value="C:nucleolus"/>
    <property type="evidence" value="ECO:0007669"/>
    <property type="project" value="TreeGrafter"/>
</dbReference>
<dbReference type="EMBL" id="HG793125">
    <property type="protein sequence ID" value="CDK25074.1"/>
    <property type="molecule type" value="Genomic_DNA"/>
</dbReference>
<dbReference type="GeneID" id="34518477"/>
<feature type="region of interest" description="Disordered" evidence="1">
    <location>
        <begin position="216"/>
        <end position="239"/>
    </location>
</feature>
<feature type="compositionally biased region" description="Basic and acidic residues" evidence="1">
    <location>
        <begin position="35"/>
        <end position="53"/>
    </location>
</feature>
<protein>
    <submittedName>
        <fullName evidence="2">Uncharacterized protein</fullName>
    </submittedName>
</protein>
<feature type="compositionally biased region" description="Basic and acidic residues" evidence="1">
    <location>
        <begin position="18"/>
        <end position="27"/>
    </location>
</feature>
<dbReference type="GO" id="GO:0000462">
    <property type="term" value="P:maturation of SSU-rRNA from tricistronic rRNA transcript (SSU-rRNA, 5.8S rRNA, LSU-rRNA)"/>
    <property type="evidence" value="ECO:0007669"/>
    <property type="project" value="TreeGrafter"/>
</dbReference>
<dbReference type="PANTHER" id="PTHR28096">
    <property type="entry name" value="PROTEIN FAF1"/>
    <property type="match status" value="1"/>
</dbReference>
<dbReference type="HOGENOM" id="CLU_069402_0_0_1"/>
<organism evidence="2 3">
    <name type="scientific">Kuraishia capsulata CBS 1993</name>
    <dbReference type="NCBI Taxonomy" id="1382522"/>
    <lineage>
        <taxon>Eukaryota</taxon>
        <taxon>Fungi</taxon>
        <taxon>Dikarya</taxon>
        <taxon>Ascomycota</taxon>
        <taxon>Saccharomycotina</taxon>
        <taxon>Pichiomycetes</taxon>
        <taxon>Pichiales</taxon>
        <taxon>Pichiaceae</taxon>
        <taxon>Kuraishia</taxon>
    </lineage>
</organism>
<dbReference type="Proteomes" id="UP000019384">
    <property type="component" value="Unassembled WGS sequence"/>
</dbReference>
<dbReference type="STRING" id="1382522.W6MGA6"/>
<dbReference type="OrthoDB" id="5556956at2759"/>
<evidence type="ECO:0000256" key="1">
    <source>
        <dbReference type="SAM" id="MobiDB-lite"/>
    </source>
</evidence>
<feature type="compositionally biased region" description="Basic and acidic residues" evidence="1">
    <location>
        <begin position="217"/>
        <end position="229"/>
    </location>
</feature>